<evidence type="ECO:0000256" key="3">
    <source>
        <dbReference type="ARBA" id="ARBA00022989"/>
    </source>
</evidence>
<reference evidence="7" key="1">
    <citation type="submission" date="2016-10" db="EMBL/GenBank/DDBJ databases">
        <title>The High Quality Genome of Vibrio alginolyticus K01M1.</title>
        <authorList>
            <person name="Wendling C."/>
            <person name="Chibani C.M."/>
            <person name="Hertel R."/>
            <person name="Sproer C."/>
            <person name="Bunk B."/>
            <person name="Overmann J."/>
            <person name="Roth O."/>
            <person name="Liesegang H."/>
        </authorList>
    </citation>
    <scope>NUCLEOTIDE SEQUENCE</scope>
    <source>
        <strain evidence="7">K05K4</strain>
    </source>
</reference>
<evidence type="ECO:0000256" key="5">
    <source>
        <dbReference type="SAM" id="Phobius"/>
    </source>
</evidence>
<dbReference type="AlphaFoldDB" id="A0A1W6W634"/>
<feature type="transmembrane region" description="Helical" evidence="5">
    <location>
        <begin position="82"/>
        <end position="100"/>
    </location>
</feature>
<keyword evidence="3 5" id="KW-1133">Transmembrane helix</keyword>
<evidence type="ECO:0000256" key="4">
    <source>
        <dbReference type="ARBA" id="ARBA00023136"/>
    </source>
</evidence>
<organism evidence="7">
    <name type="scientific">Vibrio alginolyticus</name>
    <dbReference type="NCBI Taxonomy" id="663"/>
    <lineage>
        <taxon>Bacteria</taxon>
        <taxon>Pseudomonadati</taxon>
        <taxon>Pseudomonadota</taxon>
        <taxon>Gammaproteobacteria</taxon>
        <taxon>Vibrionales</taxon>
        <taxon>Vibrionaceae</taxon>
        <taxon>Vibrio</taxon>
    </lineage>
</organism>
<feature type="transmembrane region" description="Helical" evidence="5">
    <location>
        <begin position="160"/>
        <end position="178"/>
    </location>
</feature>
<feature type="transmembrane region" description="Helical" evidence="5">
    <location>
        <begin position="357"/>
        <end position="373"/>
    </location>
</feature>
<proteinExistence type="predicted"/>
<evidence type="ECO:0000259" key="6">
    <source>
        <dbReference type="Pfam" id="PF04932"/>
    </source>
</evidence>
<dbReference type="InterPro" id="IPR051533">
    <property type="entry name" value="WaaL-like"/>
</dbReference>
<feature type="domain" description="O-antigen ligase-related" evidence="6">
    <location>
        <begin position="167"/>
        <end position="317"/>
    </location>
</feature>
<dbReference type="RefSeq" id="WP_086046457.1">
    <property type="nucleotide sequence ID" value="NZ_CP017889.1"/>
</dbReference>
<dbReference type="PANTHER" id="PTHR37422:SF13">
    <property type="entry name" value="LIPOPOLYSACCHARIDE BIOSYNTHESIS PROTEIN PA4999-RELATED"/>
    <property type="match status" value="1"/>
</dbReference>
<dbReference type="EMBL" id="CP017902">
    <property type="protein sequence ID" value="ARP17091.1"/>
    <property type="molecule type" value="Genomic_DNA"/>
</dbReference>
<feature type="transmembrane region" description="Helical" evidence="5">
    <location>
        <begin position="207"/>
        <end position="223"/>
    </location>
</feature>
<comment type="subcellular location">
    <subcellularLocation>
        <location evidence="1">Membrane</location>
        <topology evidence="1">Multi-pass membrane protein</topology>
    </subcellularLocation>
</comment>
<feature type="transmembrane region" description="Helical" evidence="5">
    <location>
        <begin position="107"/>
        <end position="124"/>
    </location>
</feature>
<evidence type="ECO:0000256" key="1">
    <source>
        <dbReference type="ARBA" id="ARBA00004141"/>
    </source>
</evidence>
<name>A0A1W6W634_VIBAL</name>
<feature type="transmembrane region" description="Helical" evidence="5">
    <location>
        <begin position="309"/>
        <end position="328"/>
    </location>
</feature>
<dbReference type="InterPro" id="IPR007016">
    <property type="entry name" value="O-antigen_ligase-rel_domated"/>
</dbReference>
<evidence type="ECO:0000256" key="2">
    <source>
        <dbReference type="ARBA" id="ARBA00022692"/>
    </source>
</evidence>
<accession>A0A1W6W634</accession>
<evidence type="ECO:0000313" key="7">
    <source>
        <dbReference type="EMBL" id="ARP17091.1"/>
    </source>
</evidence>
<dbReference type="Pfam" id="PF04932">
    <property type="entry name" value="Wzy_C"/>
    <property type="match status" value="1"/>
</dbReference>
<sequence>MNNALRAIATLPLLFTFTATFWYSDATKDIVFITLASIACYQLIYYRSHSRLELHWDWISKALVVISTYYVFSKTYHGFSSSTLRVVLSITLCSIFLPRLRLSKNMLACFIALSATSACTYYVLLGSEGIWHLNRINFATYAAAVAVLSLFLIAQKQRHLMLIGTVSFILVSFPFIGASSRGPLLAFTLTMGVLTLQTLLEKNRINAVIIMILSVGVLAPQILNNSFLSHKLVQVKEYKESQSNKDYNIHSRLELWKAGLSFIPSAPLLGHGYNDKPLLEERFENYGGLDLTILYHYHNQLISTWVRDGFIGTMIIILLLLKPVTYYLRHSWPNTDAMLLVCCIYAVSGLTDTPLSNASTLSFYLYFFILYFSKERCNESIRLKP</sequence>
<dbReference type="GO" id="GO:0016020">
    <property type="term" value="C:membrane"/>
    <property type="evidence" value="ECO:0007669"/>
    <property type="project" value="UniProtKB-SubCell"/>
</dbReference>
<keyword evidence="7" id="KW-0436">Ligase</keyword>
<feature type="transmembrane region" description="Helical" evidence="5">
    <location>
        <begin position="7"/>
        <end position="24"/>
    </location>
</feature>
<dbReference type="GO" id="GO:0016874">
    <property type="term" value="F:ligase activity"/>
    <property type="evidence" value="ECO:0007669"/>
    <property type="project" value="UniProtKB-KW"/>
</dbReference>
<keyword evidence="4 5" id="KW-0472">Membrane</keyword>
<protein>
    <submittedName>
        <fullName evidence="7">O-Antigen ligase</fullName>
    </submittedName>
</protein>
<dbReference type="PANTHER" id="PTHR37422">
    <property type="entry name" value="TEICHURONIC ACID BIOSYNTHESIS PROTEIN TUAE"/>
    <property type="match status" value="1"/>
</dbReference>
<gene>
    <name evidence="7" type="ORF">K05K4_01950</name>
</gene>
<feature type="transmembrane region" description="Helical" evidence="5">
    <location>
        <begin position="136"/>
        <end position="153"/>
    </location>
</feature>
<keyword evidence="2 5" id="KW-0812">Transmembrane</keyword>
<feature type="transmembrane region" description="Helical" evidence="5">
    <location>
        <begin position="30"/>
        <end position="46"/>
    </location>
</feature>